<feature type="transmembrane region" description="Helical" evidence="6">
    <location>
        <begin position="536"/>
        <end position="556"/>
    </location>
</feature>
<dbReference type="EMBL" id="VSSS01000038">
    <property type="protein sequence ID" value="TYL92381.1"/>
    <property type="molecule type" value="Genomic_DNA"/>
</dbReference>
<evidence type="ECO:0000259" key="7">
    <source>
        <dbReference type="PROSITE" id="PS51352"/>
    </source>
</evidence>
<dbReference type="OrthoDB" id="9803632at2"/>
<keyword evidence="4 6" id="KW-1133">Transmembrane helix</keyword>
<evidence type="ECO:0000256" key="6">
    <source>
        <dbReference type="SAM" id="Phobius"/>
    </source>
</evidence>
<keyword evidence="8" id="KW-0808">Transferase</keyword>
<dbReference type="InterPro" id="IPR013766">
    <property type="entry name" value="Thioredoxin_domain"/>
</dbReference>
<feature type="transmembrane region" description="Helical" evidence="6">
    <location>
        <begin position="577"/>
        <end position="602"/>
    </location>
</feature>
<dbReference type="GO" id="GO:0016209">
    <property type="term" value="F:antioxidant activity"/>
    <property type="evidence" value="ECO:0007669"/>
    <property type="project" value="InterPro"/>
</dbReference>
<sequence>MLPLFERGCLRENEARAQVLECLPIPMESNMVLRIDSRAPAIKVKSWLRGPPLTSFQPGTVYVVEFWPTCCGPFVAAIPQMEQLQEKYIDHRLEVIGVAACERAPMPDETRIDLDVWLTKKLPNLNYRIACDSTGDMYKLWMEPSVSRGIPTSFVVDRDGYIAFVGSPMQLDDVLPKVLDDGIWRAGVNGEAAATKFSCEKPLVIDLDGSLLLTDLLYESFFNVLPLGFNANLAVVRSLGNDKAAVKHHLAQSSELDYATLPYNTRVLDLIQTAKAQGRTVYLSTAADAKHAKAIADHLGIFDGWFASDVKTSLSGSLKAEILKTAFGKHGFDYVGNGPSDLPVWAVADKAYGVGLSKSVRSRLIALKGNYVALEGGNADRQAWFKALRVHQYVKNLLVFVPVLTSHQFTLANILTGVIAFIAFCACASAVYLVNDLLDLKSDRAHPSKRARPYASGLLHLRTGLFMVPALFLLSLTLAITISLEFANILVGYFVLTSAYSLYFKRQMLVDVIALAILYTTRIIAGGVAVEIQISQWLLIFSIFVFTSLALIKRYVELATRLDRGLPDRSDRDYRIADLDVVANLVAAAGLNAVTIFALYVTSPDVQTLYRYPRVLWLICPILLYWMARNLVMAQRRLMDDDPIVFALRDRTSAIVVASIVAVVLIAI</sequence>
<evidence type="ECO:0000256" key="1">
    <source>
        <dbReference type="ARBA" id="ARBA00004141"/>
    </source>
</evidence>
<dbReference type="Pfam" id="PF01040">
    <property type="entry name" value="UbiA"/>
    <property type="match status" value="1"/>
</dbReference>
<dbReference type="InterPro" id="IPR036412">
    <property type="entry name" value="HAD-like_sf"/>
</dbReference>
<dbReference type="PANTHER" id="PTHR42852">
    <property type="entry name" value="THIOL:DISULFIDE INTERCHANGE PROTEIN DSBE"/>
    <property type="match status" value="1"/>
</dbReference>
<dbReference type="Proteomes" id="UP000324758">
    <property type="component" value="Unassembled WGS sequence"/>
</dbReference>
<protein>
    <submittedName>
        <fullName evidence="8">UbiA family prenyltransferase</fullName>
    </submittedName>
</protein>
<dbReference type="NCBIfam" id="NF006088">
    <property type="entry name" value="PRK08238.1"/>
    <property type="match status" value="1"/>
</dbReference>
<keyword evidence="9" id="KW-1185">Reference proteome</keyword>
<dbReference type="GO" id="GO:0016020">
    <property type="term" value="C:membrane"/>
    <property type="evidence" value="ECO:0007669"/>
    <property type="project" value="UniProtKB-SubCell"/>
</dbReference>
<evidence type="ECO:0000313" key="9">
    <source>
        <dbReference type="Proteomes" id="UP000324758"/>
    </source>
</evidence>
<gene>
    <name evidence="8" type="ORF">FXB40_25085</name>
</gene>
<keyword evidence="3 6" id="KW-0812">Transmembrane</keyword>
<reference evidence="8 9" key="1">
    <citation type="submission" date="2019-08" db="EMBL/GenBank/DDBJ databases">
        <title>Bradyrhizobium hipponensis sp. nov., a rhizobium isolated from a Lupinus angustifolius root nodule in Tunisia.</title>
        <authorList>
            <person name="Off K."/>
            <person name="Rejili M."/>
            <person name="Mars M."/>
            <person name="Brachmann A."/>
            <person name="Marin M."/>
        </authorList>
    </citation>
    <scope>NUCLEOTIDE SEQUENCE [LARGE SCALE GENOMIC DNA]</scope>
    <source>
        <strain evidence="8 9">CTAW71</strain>
    </source>
</reference>
<dbReference type="PROSITE" id="PS51352">
    <property type="entry name" value="THIOREDOXIN_2"/>
    <property type="match status" value="1"/>
</dbReference>
<evidence type="ECO:0000256" key="3">
    <source>
        <dbReference type="ARBA" id="ARBA00022692"/>
    </source>
</evidence>
<proteinExistence type="predicted"/>
<evidence type="ECO:0000256" key="4">
    <source>
        <dbReference type="ARBA" id="ARBA00022989"/>
    </source>
</evidence>
<dbReference type="Gene3D" id="3.40.50.1000">
    <property type="entry name" value="HAD superfamily/HAD-like"/>
    <property type="match status" value="1"/>
</dbReference>
<evidence type="ECO:0000313" key="8">
    <source>
        <dbReference type="EMBL" id="TYL92381.1"/>
    </source>
</evidence>
<comment type="subcellular location">
    <subcellularLocation>
        <location evidence="1">Membrane</location>
        <topology evidence="1">Multi-pass membrane protein</topology>
    </subcellularLocation>
</comment>
<dbReference type="CDD" id="cd13963">
    <property type="entry name" value="PT_UbiA_2"/>
    <property type="match status" value="1"/>
</dbReference>
<name>A0A5D3KG59_9BRAD</name>
<comment type="caution">
    <text evidence="8">The sequence shown here is derived from an EMBL/GenBank/DDBJ whole genome shotgun (WGS) entry which is preliminary data.</text>
</comment>
<feature type="transmembrane region" description="Helical" evidence="6">
    <location>
        <begin position="459"/>
        <end position="480"/>
    </location>
</feature>
<evidence type="ECO:0000256" key="2">
    <source>
        <dbReference type="ARBA" id="ARBA00022475"/>
    </source>
</evidence>
<dbReference type="Gene3D" id="1.10.357.140">
    <property type="entry name" value="UbiA prenyltransferase"/>
    <property type="match status" value="1"/>
</dbReference>
<keyword evidence="2" id="KW-1003">Cell membrane</keyword>
<dbReference type="AlphaFoldDB" id="A0A5D3KG59"/>
<feature type="transmembrane region" description="Helical" evidence="6">
    <location>
        <begin position="414"/>
        <end position="438"/>
    </location>
</feature>
<dbReference type="CDD" id="cd02966">
    <property type="entry name" value="TlpA_like_family"/>
    <property type="match status" value="1"/>
</dbReference>
<accession>A0A5D3KG59</accession>
<keyword evidence="5 6" id="KW-0472">Membrane</keyword>
<dbReference type="PANTHER" id="PTHR42852:SF13">
    <property type="entry name" value="PROTEIN DIPZ"/>
    <property type="match status" value="1"/>
</dbReference>
<dbReference type="InterPro" id="IPR044878">
    <property type="entry name" value="UbiA_sf"/>
</dbReference>
<feature type="transmembrane region" description="Helical" evidence="6">
    <location>
        <begin position="486"/>
        <end position="503"/>
    </location>
</feature>
<dbReference type="Gene3D" id="3.40.30.10">
    <property type="entry name" value="Glutaredoxin"/>
    <property type="match status" value="1"/>
</dbReference>
<feature type="transmembrane region" description="Helical" evidence="6">
    <location>
        <begin position="644"/>
        <end position="667"/>
    </location>
</feature>
<dbReference type="InterPro" id="IPR050553">
    <property type="entry name" value="Thioredoxin_ResA/DsbE_sf"/>
</dbReference>
<dbReference type="InterPro" id="IPR000866">
    <property type="entry name" value="AhpC/TSA"/>
</dbReference>
<dbReference type="InterPro" id="IPR036249">
    <property type="entry name" value="Thioredoxin-like_sf"/>
</dbReference>
<feature type="transmembrane region" description="Helical" evidence="6">
    <location>
        <begin position="510"/>
        <end position="530"/>
    </location>
</feature>
<feature type="transmembrane region" description="Helical" evidence="6">
    <location>
        <begin position="614"/>
        <end position="632"/>
    </location>
</feature>
<dbReference type="Pfam" id="PF00578">
    <property type="entry name" value="AhpC-TSA"/>
    <property type="match status" value="1"/>
</dbReference>
<dbReference type="InterPro" id="IPR000537">
    <property type="entry name" value="UbiA_prenyltransferase"/>
</dbReference>
<dbReference type="GO" id="GO:0016765">
    <property type="term" value="F:transferase activity, transferring alkyl or aryl (other than methyl) groups"/>
    <property type="evidence" value="ECO:0007669"/>
    <property type="project" value="InterPro"/>
</dbReference>
<evidence type="ECO:0000256" key="5">
    <source>
        <dbReference type="ARBA" id="ARBA00023136"/>
    </source>
</evidence>
<feature type="domain" description="Thioredoxin" evidence="7">
    <location>
        <begin position="33"/>
        <end position="184"/>
    </location>
</feature>
<organism evidence="8 9">
    <name type="scientific">Bradyrhizobium rifense</name>
    <dbReference type="NCBI Taxonomy" id="515499"/>
    <lineage>
        <taxon>Bacteria</taxon>
        <taxon>Pseudomonadati</taxon>
        <taxon>Pseudomonadota</taxon>
        <taxon>Alphaproteobacteria</taxon>
        <taxon>Hyphomicrobiales</taxon>
        <taxon>Nitrobacteraceae</taxon>
        <taxon>Bradyrhizobium</taxon>
    </lineage>
</organism>
<dbReference type="SUPFAM" id="SSF52833">
    <property type="entry name" value="Thioredoxin-like"/>
    <property type="match status" value="1"/>
</dbReference>
<dbReference type="InterPro" id="IPR023214">
    <property type="entry name" value="HAD_sf"/>
</dbReference>
<dbReference type="SUPFAM" id="SSF56784">
    <property type="entry name" value="HAD-like"/>
    <property type="match status" value="1"/>
</dbReference>
<dbReference type="GO" id="GO:0016491">
    <property type="term" value="F:oxidoreductase activity"/>
    <property type="evidence" value="ECO:0007669"/>
    <property type="project" value="InterPro"/>
</dbReference>